<organism evidence="2 3">
    <name type="scientific">Scleromatobacter humisilvae</name>
    <dbReference type="NCBI Taxonomy" id="2897159"/>
    <lineage>
        <taxon>Bacteria</taxon>
        <taxon>Pseudomonadati</taxon>
        <taxon>Pseudomonadota</taxon>
        <taxon>Betaproteobacteria</taxon>
        <taxon>Burkholderiales</taxon>
        <taxon>Sphaerotilaceae</taxon>
        <taxon>Scleromatobacter</taxon>
    </lineage>
</organism>
<evidence type="ECO:0000313" key="2">
    <source>
        <dbReference type="EMBL" id="MCK9688560.1"/>
    </source>
</evidence>
<gene>
    <name evidence="2" type="ORF">LPC04_22860</name>
</gene>
<keyword evidence="1" id="KW-1133">Transmembrane helix</keyword>
<dbReference type="Proteomes" id="UP001139353">
    <property type="component" value="Unassembled WGS sequence"/>
</dbReference>
<keyword evidence="3" id="KW-1185">Reference proteome</keyword>
<evidence type="ECO:0000313" key="3">
    <source>
        <dbReference type="Proteomes" id="UP001139353"/>
    </source>
</evidence>
<reference evidence="2" key="1">
    <citation type="submission" date="2021-11" db="EMBL/GenBank/DDBJ databases">
        <title>BS-T2-15 a new species belonging to the Comamonadaceae family isolated from the soil of a French oak forest.</title>
        <authorList>
            <person name="Mieszkin S."/>
            <person name="Alain K."/>
        </authorList>
    </citation>
    <scope>NUCLEOTIDE SEQUENCE</scope>
    <source>
        <strain evidence="2">BS-T2-15</strain>
    </source>
</reference>
<accession>A0A9X1YN67</accession>
<keyword evidence="1" id="KW-0472">Membrane</keyword>
<evidence type="ECO:0000256" key="1">
    <source>
        <dbReference type="SAM" id="Phobius"/>
    </source>
</evidence>
<name>A0A9X1YN67_9BURK</name>
<proteinExistence type="predicted"/>
<dbReference type="RefSeq" id="WP_275684608.1">
    <property type="nucleotide sequence ID" value="NZ_JAJLJH010000009.1"/>
</dbReference>
<feature type="transmembrane region" description="Helical" evidence="1">
    <location>
        <begin position="101"/>
        <end position="120"/>
    </location>
</feature>
<keyword evidence="1" id="KW-0812">Transmembrane</keyword>
<sequence length="129" mass="14007">MRRSTPVPRRRPGSAPAVLRGIGAPTLVAGWIAAAVVLGQASTTPDADAVEYQIVEGHVFPITLAQSRRERQFVQRMDGDMGLWFAEFDVGLRSMLRPPRLAWTLLVLSTAIGVACLHLAKLSAEDTDD</sequence>
<protein>
    <submittedName>
        <fullName evidence="2">Uncharacterized protein</fullName>
    </submittedName>
</protein>
<dbReference type="AlphaFoldDB" id="A0A9X1YN67"/>
<dbReference type="EMBL" id="JAJLJH010000009">
    <property type="protein sequence ID" value="MCK9688560.1"/>
    <property type="molecule type" value="Genomic_DNA"/>
</dbReference>
<comment type="caution">
    <text evidence="2">The sequence shown here is derived from an EMBL/GenBank/DDBJ whole genome shotgun (WGS) entry which is preliminary data.</text>
</comment>